<dbReference type="PROSITE" id="PS51502">
    <property type="entry name" value="S_R_A_B_BARREL"/>
    <property type="match status" value="1"/>
</dbReference>
<dbReference type="SMART" id="SM00886">
    <property type="entry name" value="Dabb"/>
    <property type="match status" value="1"/>
</dbReference>
<dbReference type="InterPro" id="IPR011008">
    <property type="entry name" value="Dimeric_a/b-barrel"/>
</dbReference>
<organism evidence="2 3">
    <name type="scientific">Pseudonocardia ailaonensis</name>
    <dbReference type="NCBI Taxonomy" id="367279"/>
    <lineage>
        <taxon>Bacteria</taxon>
        <taxon>Bacillati</taxon>
        <taxon>Actinomycetota</taxon>
        <taxon>Actinomycetes</taxon>
        <taxon>Pseudonocardiales</taxon>
        <taxon>Pseudonocardiaceae</taxon>
        <taxon>Pseudonocardia</taxon>
    </lineage>
</organism>
<evidence type="ECO:0000313" key="2">
    <source>
        <dbReference type="EMBL" id="GAA1844462.1"/>
    </source>
</evidence>
<gene>
    <name evidence="2" type="ORF">GCM10009836_24880</name>
</gene>
<dbReference type="Proteomes" id="UP001500449">
    <property type="component" value="Unassembled WGS sequence"/>
</dbReference>
<keyword evidence="3" id="KW-1185">Reference proteome</keyword>
<evidence type="ECO:0000259" key="1">
    <source>
        <dbReference type="PROSITE" id="PS51502"/>
    </source>
</evidence>
<dbReference type="Pfam" id="PF07876">
    <property type="entry name" value="Dabb"/>
    <property type="match status" value="1"/>
</dbReference>
<feature type="domain" description="Stress-response A/B barrel" evidence="1">
    <location>
        <begin position="96"/>
        <end position="196"/>
    </location>
</feature>
<dbReference type="EMBL" id="BAAAQK010000005">
    <property type="protein sequence ID" value="GAA1844462.1"/>
    <property type="molecule type" value="Genomic_DNA"/>
</dbReference>
<dbReference type="InterPro" id="IPR013097">
    <property type="entry name" value="Dabb"/>
</dbReference>
<comment type="caution">
    <text evidence="2">The sequence shown here is derived from an EMBL/GenBank/DDBJ whole genome shotgun (WGS) entry which is preliminary data.</text>
</comment>
<sequence length="204" mass="22918">MVGRHRRHRHQPRSEGLRFVMTRWVLQLKLAPEASVRDLPGAAGQHEPGSYGGGDATWDIVADVLPTVDRPGIEVVDAVALAPVASQHVSLEGPRVKRTLLLGLKPGIPDDVRTSFEHSLTGMPLHIGAIRSWSLSRVDQALSPSRWTHVWEQEYESIDGLRVDYSRSSYHWAGVDRWFDTEMPDAIVENTFTHVFYVAERPVL</sequence>
<name>A0ABN2N006_9PSEU</name>
<proteinExistence type="predicted"/>
<accession>A0ABN2N006</accession>
<dbReference type="SUPFAM" id="SSF54909">
    <property type="entry name" value="Dimeric alpha+beta barrel"/>
    <property type="match status" value="1"/>
</dbReference>
<reference evidence="2 3" key="1">
    <citation type="journal article" date="2019" name="Int. J. Syst. Evol. Microbiol.">
        <title>The Global Catalogue of Microorganisms (GCM) 10K type strain sequencing project: providing services to taxonomists for standard genome sequencing and annotation.</title>
        <authorList>
            <consortium name="The Broad Institute Genomics Platform"/>
            <consortium name="The Broad Institute Genome Sequencing Center for Infectious Disease"/>
            <person name="Wu L."/>
            <person name="Ma J."/>
        </authorList>
    </citation>
    <scope>NUCLEOTIDE SEQUENCE [LARGE SCALE GENOMIC DNA]</scope>
    <source>
        <strain evidence="2 3">JCM 16009</strain>
    </source>
</reference>
<protein>
    <submittedName>
        <fullName evidence="2">Dabb family protein</fullName>
    </submittedName>
</protein>
<evidence type="ECO:0000313" key="3">
    <source>
        <dbReference type="Proteomes" id="UP001500449"/>
    </source>
</evidence>